<dbReference type="SUPFAM" id="SSF46785">
    <property type="entry name" value="Winged helix' DNA-binding domain"/>
    <property type="match status" value="1"/>
</dbReference>
<keyword evidence="3" id="KW-1185">Reference proteome</keyword>
<dbReference type="Gene3D" id="1.10.10.10">
    <property type="entry name" value="Winged helix-like DNA-binding domain superfamily/Winged helix DNA-binding domain"/>
    <property type="match status" value="1"/>
</dbReference>
<evidence type="ECO:0000313" key="3">
    <source>
        <dbReference type="Proteomes" id="UP001165267"/>
    </source>
</evidence>
<dbReference type="InterPro" id="IPR026433">
    <property type="entry name" value="MarR_EPS"/>
</dbReference>
<accession>A0ABT1XD66</accession>
<dbReference type="InterPro" id="IPR036388">
    <property type="entry name" value="WH-like_DNA-bd_sf"/>
</dbReference>
<organism evidence="2 3">
    <name type="scientific">Limnobacter parvus</name>
    <dbReference type="NCBI Taxonomy" id="2939690"/>
    <lineage>
        <taxon>Bacteria</taxon>
        <taxon>Pseudomonadati</taxon>
        <taxon>Pseudomonadota</taxon>
        <taxon>Betaproteobacteria</taxon>
        <taxon>Burkholderiales</taxon>
        <taxon>Burkholderiaceae</taxon>
        <taxon>Limnobacter</taxon>
    </lineage>
</organism>
<reference evidence="2" key="1">
    <citation type="submission" date="2022-07" db="EMBL/GenBank/DDBJ databases">
        <authorList>
            <person name="Xamxidin M."/>
        </authorList>
    </citation>
    <scope>NUCLEOTIDE SEQUENCE</scope>
    <source>
        <strain evidence="2">YS8-69</strain>
    </source>
</reference>
<dbReference type="InterPro" id="IPR000835">
    <property type="entry name" value="HTH_MarR-typ"/>
</dbReference>
<proteinExistence type="predicted"/>
<dbReference type="InterPro" id="IPR036390">
    <property type="entry name" value="WH_DNA-bd_sf"/>
</dbReference>
<dbReference type="EMBL" id="JANKHG010000001">
    <property type="protein sequence ID" value="MCR2745223.1"/>
    <property type="molecule type" value="Genomic_DNA"/>
</dbReference>
<evidence type="ECO:0000313" key="2">
    <source>
        <dbReference type="EMBL" id="MCR2745223.1"/>
    </source>
</evidence>
<name>A0ABT1XD66_9BURK</name>
<dbReference type="RefSeq" id="WP_257510473.1">
    <property type="nucleotide sequence ID" value="NZ_JANKHG010000001.1"/>
</dbReference>
<feature type="domain" description="HTH marR-type" evidence="1">
    <location>
        <begin position="2"/>
        <end position="106"/>
    </location>
</feature>
<protein>
    <submittedName>
        <fullName evidence="2">MarR family EPS-associated transcriptional regulator</fullName>
    </submittedName>
</protein>
<dbReference type="Proteomes" id="UP001165267">
    <property type="component" value="Unassembled WGS sequence"/>
</dbReference>
<comment type="caution">
    <text evidence="2">The sequence shown here is derived from an EMBL/GenBank/DDBJ whole genome shotgun (WGS) entry which is preliminary data.</text>
</comment>
<evidence type="ECO:0000259" key="1">
    <source>
        <dbReference type="SMART" id="SM00347"/>
    </source>
</evidence>
<gene>
    <name evidence="2" type="ORF">NSP04_01010</name>
</gene>
<sequence length="113" mass="13314">MSDRLDQQREEVRFRVLRLIESKPDISQRELADELGVSLGQINYQLKALKERGLIKVGNFLRSDNKLAYVYQLTPKGVANKLAITTRFLARKRHEFELMRAELEELEQELNRK</sequence>
<dbReference type="SMART" id="SM00347">
    <property type="entry name" value="HTH_MARR"/>
    <property type="match status" value="1"/>
</dbReference>
<dbReference type="NCBIfam" id="TIGR04176">
    <property type="entry name" value="MarR_EPS"/>
    <property type="match status" value="1"/>
</dbReference>
<dbReference type="Pfam" id="PF13412">
    <property type="entry name" value="HTH_24"/>
    <property type="match status" value="1"/>
</dbReference>